<name>A0A6V6XYP0_9FIRM</name>
<evidence type="ECO:0000256" key="3">
    <source>
        <dbReference type="ARBA" id="ARBA00022989"/>
    </source>
</evidence>
<proteinExistence type="predicted"/>
<feature type="domain" description="NfeD integral membrane" evidence="7">
    <location>
        <begin position="32"/>
        <end position="139"/>
    </location>
</feature>
<feature type="transmembrane region" description="Helical" evidence="5">
    <location>
        <begin position="60"/>
        <end position="93"/>
    </location>
</feature>
<evidence type="ECO:0000256" key="4">
    <source>
        <dbReference type="ARBA" id="ARBA00023136"/>
    </source>
</evidence>
<dbReference type="RefSeq" id="WP_180498157.1">
    <property type="nucleotide sequence ID" value="NZ_CAIJCS010000008.1"/>
</dbReference>
<dbReference type="InterPro" id="IPR002810">
    <property type="entry name" value="NfeD-like_C"/>
</dbReference>
<reference evidence="8 9" key="1">
    <citation type="submission" date="2020-06" db="EMBL/GenBank/DDBJ databases">
        <authorList>
            <person name="Criscuolo A."/>
        </authorList>
    </citation>
    <scope>NUCLEOTIDE SEQUENCE [LARGE SCALE GENOMIC DNA]</scope>
    <source>
        <strain evidence="8">1804121828</strain>
    </source>
</reference>
<feature type="transmembrane region" description="Helical" evidence="5">
    <location>
        <begin position="29"/>
        <end position="48"/>
    </location>
</feature>
<dbReference type="PANTHER" id="PTHR33507:SF3">
    <property type="entry name" value="INNER MEMBRANE PROTEIN YBBJ"/>
    <property type="match status" value="1"/>
</dbReference>
<protein>
    <submittedName>
        <fullName evidence="8">Nodulation efficiency protein D</fullName>
    </submittedName>
</protein>
<dbReference type="InterPro" id="IPR052165">
    <property type="entry name" value="Membrane_assoc_protease"/>
</dbReference>
<feature type="transmembrane region" description="Helical" evidence="5">
    <location>
        <begin position="100"/>
        <end position="119"/>
    </location>
</feature>
<dbReference type="Pfam" id="PF01957">
    <property type="entry name" value="NfeD"/>
    <property type="match status" value="1"/>
</dbReference>
<keyword evidence="4 5" id="KW-0472">Membrane</keyword>
<dbReference type="Proteomes" id="UP000586454">
    <property type="component" value="Unassembled WGS sequence"/>
</dbReference>
<dbReference type="AlphaFoldDB" id="A0A6V6XYP0"/>
<organism evidence="8 9">
    <name type="scientific">Aedoeadaptatus nemausensis</name>
    <dbReference type="NCBI Taxonomy" id="2582829"/>
    <lineage>
        <taxon>Bacteria</taxon>
        <taxon>Bacillati</taxon>
        <taxon>Bacillota</taxon>
        <taxon>Tissierellia</taxon>
        <taxon>Tissierellales</taxon>
        <taxon>Peptoniphilaceae</taxon>
        <taxon>Aedoeadaptatus</taxon>
    </lineage>
</organism>
<dbReference type="GO" id="GO:0005886">
    <property type="term" value="C:plasma membrane"/>
    <property type="evidence" value="ECO:0007669"/>
    <property type="project" value="TreeGrafter"/>
</dbReference>
<evidence type="ECO:0000256" key="2">
    <source>
        <dbReference type="ARBA" id="ARBA00022692"/>
    </source>
</evidence>
<comment type="caution">
    <text evidence="8">The sequence shown here is derived from an EMBL/GenBank/DDBJ whole genome shotgun (WGS) entry which is preliminary data.</text>
</comment>
<comment type="subcellular location">
    <subcellularLocation>
        <location evidence="1">Membrane</location>
        <topology evidence="1">Multi-pass membrane protein</topology>
    </subcellularLocation>
</comment>
<evidence type="ECO:0000256" key="1">
    <source>
        <dbReference type="ARBA" id="ARBA00004141"/>
    </source>
</evidence>
<accession>A0A6V6XYP0</accession>
<dbReference type="InterPro" id="IPR056739">
    <property type="entry name" value="NfeD_membrane"/>
</dbReference>
<dbReference type="Pfam" id="PF24961">
    <property type="entry name" value="NfeD_membrane"/>
    <property type="match status" value="1"/>
</dbReference>
<gene>
    <name evidence="8" type="ORF">PEPNEM18_00091</name>
</gene>
<sequence length="226" mass="24080">MNVPFKIMDRFLSTALSEKIPSHMLTGVHFLRSVLVILALVALVNALFSRSGSKSWIFGLGAMCLYFVLGIGVGITSSLTFLLFLISGALFFLELILPGFGVAGISGILLFLISIALSMGGGAQAAVTFIVAAIIVALMIKNFVQRGDEITLLKPFISNEVAHPQKMLDRSLGEKGVAVTTLRPTGIGEFNGKKLTVQSEGSFIEKGSDVVIVAIRGKSVYVKEVS</sequence>
<feature type="domain" description="NfeD-like C-terminal" evidence="6">
    <location>
        <begin position="169"/>
        <end position="223"/>
    </location>
</feature>
<dbReference type="Gene3D" id="2.40.50.140">
    <property type="entry name" value="Nucleic acid-binding proteins"/>
    <property type="match status" value="1"/>
</dbReference>
<evidence type="ECO:0000313" key="8">
    <source>
        <dbReference type="EMBL" id="CAC9922660.1"/>
    </source>
</evidence>
<keyword evidence="2 5" id="KW-0812">Transmembrane</keyword>
<dbReference type="InterPro" id="IPR012340">
    <property type="entry name" value="NA-bd_OB-fold"/>
</dbReference>
<keyword evidence="9" id="KW-1185">Reference proteome</keyword>
<evidence type="ECO:0000259" key="7">
    <source>
        <dbReference type="Pfam" id="PF24961"/>
    </source>
</evidence>
<evidence type="ECO:0000313" key="9">
    <source>
        <dbReference type="Proteomes" id="UP000586454"/>
    </source>
</evidence>
<feature type="transmembrane region" description="Helical" evidence="5">
    <location>
        <begin position="125"/>
        <end position="144"/>
    </location>
</feature>
<evidence type="ECO:0000259" key="6">
    <source>
        <dbReference type="Pfam" id="PF01957"/>
    </source>
</evidence>
<dbReference type="PANTHER" id="PTHR33507">
    <property type="entry name" value="INNER MEMBRANE PROTEIN YBBJ"/>
    <property type="match status" value="1"/>
</dbReference>
<evidence type="ECO:0000256" key="5">
    <source>
        <dbReference type="SAM" id="Phobius"/>
    </source>
</evidence>
<dbReference type="EMBL" id="CAIJCS010000008">
    <property type="protein sequence ID" value="CAC9922660.1"/>
    <property type="molecule type" value="Genomic_DNA"/>
</dbReference>
<keyword evidence="3 5" id="KW-1133">Transmembrane helix</keyword>